<reference evidence="1" key="1">
    <citation type="submission" date="2019-10" db="EMBL/GenBank/DDBJ databases">
        <authorList>
            <consortium name="DOE Joint Genome Institute"/>
            <person name="Kuo A."/>
            <person name="Miyauchi S."/>
            <person name="Kiss E."/>
            <person name="Drula E."/>
            <person name="Kohler A."/>
            <person name="Sanchez-Garcia M."/>
            <person name="Andreopoulos B."/>
            <person name="Barry K.W."/>
            <person name="Bonito G."/>
            <person name="Buee M."/>
            <person name="Carver A."/>
            <person name="Chen C."/>
            <person name="Cichocki N."/>
            <person name="Clum A."/>
            <person name="Culley D."/>
            <person name="Crous P.W."/>
            <person name="Fauchery L."/>
            <person name="Girlanda M."/>
            <person name="Hayes R."/>
            <person name="Keri Z."/>
            <person name="LaButti K."/>
            <person name="Lipzen A."/>
            <person name="Lombard V."/>
            <person name="Magnuson J."/>
            <person name="Maillard F."/>
            <person name="Morin E."/>
            <person name="Murat C."/>
            <person name="Nolan M."/>
            <person name="Ohm R."/>
            <person name="Pangilinan J."/>
            <person name="Pereira M."/>
            <person name="Perotto S."/>
            <person name="Peter M."/>
            <person name="Riley R."/>
            <person name="Sitrit Y."/>
            <person name="Stielow B."/>
            <person name="Szollosi G."/>
            <person name="Zifcakova L."/>
            <person name="Stursova M."/>
            <person name="Spatafora J.W."/>
            <person name="Tedersoo L."/>
            <person name="Vaario L.-M."/>
            <person name="Yamada A."/>
            <person name="Yan M."/>
            <person name="Wang P."/>
            <person name="Xu J."/>
            <person name="Bruns T."/>
            <person name="Baldrian P."/>
            <person name="Vilgalys R."/>
            <person name="Henrissat B."/>
            <person name="Grigoriev I.V."/>
            <person name="Hibbett D."/>
            <person name="Nagy L.G."/>
            <person name="Martin F.M."/>
        </authorList>
    </citation>
    <scope>NUCLEOTIDE SEQUENCE</scope>
    <source>
        <strain evidence="1">BED1</strain>
    </source>
</reference>
<sequence>MESRPSLLAVVHDVLTVPRSPNEHRTPHPFSTSYAAALTRLNTTLNTTAQLNHALSQLSTVPSSDQTSKLVSLMKQHTAISTSIALSRAAATSLSAEQHLVAFPDTAPPSPTKLEEWGRAVGMEAFIDSSGKSPATTTIMMAGKVLVLDVDIDGGVVLKASFAVGNNNANGPPAAPDLDAFLARDIARWVDATNRASLAAAHRAQAEDPAVEAAYLGLVVQDHLRYLMMLDSLAVAEGERGIRWFMEPVSAAQHFLDVQKSIGSKQQPLDKMLARNSLPLLYLDAPCLSFLVWLSPLAYLRLLRSLPTPHPQTSSPQPSIDIPIPHLTMSLLAKYDGATIARLKLVPSSEGVGVSPQSNPPNDYTFPQVPSHSWVLEFNRPSRLRHQPANCGVVVSQSRLRAIQAVLAMDLSTDVLMNMSVPTGSTTAAGLGNLGPFGPVTGMNMGNLAFNGFMISPSHAHSIDNGSWVDLLLNNGAPAEYYKAAYNSPSQAHPPLSLRLTAPQEPGFLLQEVPVKTASEVSHILDIVREQCWLNELLGMLQWQPDNAALSQKDPTSVLPATGPEVEESVSLELLASVLAGTVTPHSIPVSVYLPSAMLPPLMGSNASHFGLEGLGVGPPPITGGSSSASLFGSTDMEMEMEIPGLSMSMNSGMDMSMVEMGMELSNSPVPSRPPPMIVLSSPARTPAAGMVELRASFGEFGDNKVGCSGSDCGIEVEASAGVDTRGMDEVIRRGGIWGLPGRVWVNMGPK</sequence>
<proteinExistence type="predicted"/>
<evidence type="ECO:0000313" key="1">
    <source>
        <dbReference type="EMBL" id="KAF8444677.1"/>
    </source>
</evidence>
<dbReference type="EMBL" id="WHUW01000006">
    <property type="protein sequence ID" value="KAF8444677.1"/>
    <property type="molecule type" value="Genomic_DNA"/>
</dbReference>
<evidence type="ECO:0000313" key="2">
    <source>
        <dbReference type="Proteomes" id="UP001194468"/>
    </source>
</evidence>
<organism evidence="1 2">
    <name type="scientific">Boletus edulis BED1</name>
    <dbReference type="NCBI Taxonomy" id="1328754"/>
    <lineage>
        <taxon>Eukaryota</taxon>
        <taxon>Fungi</taxon>
        <taxon>Dikarya</taxon>
        <taxon>Basidiomycota</taxon>
        <taxon>Agaricomycotina</taxon>
        <taxon>Agaricomycetes</taxon>
        <taxon>Agaricomycetidae</taxon>
        <taxon>Boletales</taxon>
        <taxon>Boletineae</taxon>
        <taxon>Boletaceae</taxon>
        <taxon>Boletoideae</taxon>
        <taxon>Boletus</taxon>
    </lineage>
</organism>
<gene>
    <name evidence="1" type="ORF">L210DRAFT_3628984</name>
</gene>
<accession>A0AAD4GH62</accession>
<protein>
    <recommendedName>
        <fullName evidence="3">Mediator of RNA polymerase II transcription subunit 1</fullName>
    </recommendedName>
</protein>
<comment type="caution">
    <text evidence="1">The sequence shown here is derived from an EMBL/GenBank/DDBJ whole genome shotgun (WGS) entry which is preliminary data.</text>
</comment>
<keyword evidence="2" id="KW-1185">Reference proteome</keyword>
<reference evidence="1" key="2">
    <citation type="journal article" date="2020" name="Nat. Commun.">
        <title>Large-scale genome sequencing of mycorrhizal fungi provides insights into the early evolution of symbiotic traits.</title>
        <authorList>
            <person name="Miyauchi S."/>
            <person name="Kiss E."/>
            <person name="Kuo A."/>
            <person name="Drula E."/>
            <person name="Kohler A."/>
            <person name="Sanchez-Garcia M."/>
            <person name="Morin E."/>
            <person name="Andreopoulos B."/>
            <person name="Barry K.W."/>
            <person name="Bonito G."/>
            <person name="Buee M."/>
            <person name="Carver A."/>
            <person name="Chen C."/>
            <person name="Cichocki N."/>
            <person name="Clum A."/>
            <person name="Culley D."/>
            <person name="Crous P.W."/>
            <person name="Fauchery L."/>
            <person name="Girlanda M."/>
            <person name="Hayes R.D."/>
            <person name="Keri Z."/>
            <person name="LaButti K."/>
            <person name="Lipzen A."/>
            <person name="Lombard V."/>
            <person name="Magnuson J."/>
            <person name="Maillard F."/>
            <person name="Murat C."/>
            <person name="Nolan M."/>
            <person name="Ohm R.A."/>
            <person name="Pangilinan J."/>
            <person name="Pereira M.F."/>
            <person name="Perotto S."/>
            <person name="Peter M."/>
            <person name="Pfister S."/>
            <person name="Riley R."/>
            <person name="Sitrit Y."/>
            <person name="Stielow J.B."/>
            <person name="Szollosi G."/>
            <person name="Zifcakova L."/>
            <person name="Stursova M."/>
            <person name="Spatafora J.W."/>
            <person name="Tedersoo L."/>
            <person name="Vaario L.M."/>
            <person name="Yamada A."/>
            <person name="Yan M."/>
            <person name="Wang P."/>
            <person name="Xu J."/>
            <person name="Bruns T."/>
            <person name="Baldrian P."/>
            <person name="Vilgalys R."/>
            <person name="Dunand C."/>
            <person name="Henrissat B."/>
            <person name="Grigoriev I.V."/>
            <person name="Hibbett D."/>
            <person name="Nagy L.G."/>
            <person name="Martin F.M."/>
        </authorList>
    </citation>
    <scope>NUCLEOTIDE SEQUENCE</scope>
    <source>
        <strain evidence="1">BED1</strain>
    </source>
</reference>
<dbReference type="AlphaFoldDB" id="A0AAD4GH62"/>
<name>A0AAD4GH62_BOLED</name>
<evidence type="ECO:0008006" key="3">
    <source>
        <dbReference type="Google" id="ProtNLM"/>
    </source>
</evidence>
<dbReference type="Proteomes" id="UP001194468">
    <property type="component" value="Unassembled WGS sequence"/>
</dbReference>